<dbReference type="EMBL" id="CP141881">
    <property type="protein sequence ID" value="WRT64431.1"/>
    <property type="molecule type" value="Genomic_DNA"/>
</dbReference>
<feature type="transmembrane region" description="Helical" evidence="2">
    <location>
        <begin position="20"/>
        <end position="40"/>
    </location>
</feature>
<feature type="region of interest" description="Disordered" evidence="1">
    <location>
        <begin position="274"/>
        <end position="293"/>
    </location>
</feature>
<proteinExistence type="predicted"/>
<keyword evidence="2" id="KW-0812">Transmembrane</keyword>
<dbReference type="Proteomes" id="UP001329825">
    <property type="component" value="Chromosome 1"/>
</dbReference>
<name>A0ABZ1CUS6_9TREE</name>
<feature type="transmembrane region" description="Helical" evidence="2">
    <location>
        <begin position="170"/>
        <end position="193"/>
    </location>
</feature>
<gene>
    <name evidence="4" type="ORF">IL334_001363</name>
</gene>
<feature type="transmembrane region" description="Helical" evidence="2">
    <location>
        <begin position="123"/>
        <end position="150"/>
    </location>
</feature>
<evidence type="ECO:0000313" key="5">
    <source>
        <dbReference type="Proteomes" id="UP001329825"/>
    </source>
</evidence>
<feature type="domain" description="DUF6534" evidence="3">
    <location>
        <begin position="180"/>
        <end position="272"/>
    </location>
</feature>
<dbReference type="InterPro" id="IPR045339">
    <property type="entry name" value="DUF6534"/>
</dbReference>
<keyword evidence="5" id="KW-1185">Reference proteome</keyword>
<feature type="compositionally biased region" description="Polar residues" evidence="1">
    <location>
        <begin position="274"/>
        <end position="284"/>
    </location>
</feature>
<dbReference type="Pfam" id="PF20152">
    <property type="entry name" value="DUF6534"/>
    <property type="match status" value="1"/>
</dbReference>
<dbReference type="GeneID" id="87953494"/>
<feature type="transmembrane region" description="Helical" evidence="2">
    <location>
        <begin position="214"/>
        <end position="236"/>
    </location>
</feature>
<keyword evidence="2" id="KW-0472">Membrane</keyword>
<feature type="compositionally biased region" description="Low complexity" evidence="1">
    <location>
        <begin position="335"/>
        <end position="352"/>
    </location>
</feature>
<feature type="transmembrane region" description="Helical" evidence="2">
    <location>
        <begin position="52"/>
        <end position="76"/>
    </location>
</feature>
<protein>
    <recommendedName>
        <fullName evidence="3">DUF6534 domain-containing protein</fullName>
    </recommendedName>
</protein>
<accession>A0ABZ1CUS6</accession>
<feature type="transmembrane region" description="Helical" evidence="2">
    <location>
        <begin position="88"/>
        <end position="111"/>
    </location>
</feature>
<feature type="region of interest" description="Disordered" evidence="1">
    <location>
        <begin position="376"/>
        <end position="395"/>
    </location>
</feature>
<dbReference type="RefSeq" id="XP_062789171.1">
    <property type="nucleotide sequence ID" value="XM_062933120.1"/>
</dbReference>
<reference evidence="4 5" key="1">
    <citation type="submission" date="2024-01" db="EMBL/GenBank/DDBJ databases">
        <title>Comparative genomics of Cryptococcus and Kwoniella reveals pathogenesis evolution and contrasting modes of karyotype evolution via chromosome fusion or intercentromeric recombination.</title>
        <authorList>
            <person name="Coelho M.A."/>
            <person name="David-Palma M."/>
            <person name="Shea T."/>
            <person name="Bowers K."/>
            <person name="McGinley-Smith S."/>
            <person name="Mohammad A.W."/>
            <person name="Gnirke A."/>
            <person name="Yurkov A.M."/>
            <person name="Nowrousian M."/>
            <person name="Sun S."/>
            <person name="Cuomo C.A."/>
            <person name="Heitman J."/>
        </authorList>
    </citation>
    <scope>NUCLEOTIDE SEQUENCE [LARGE SCALE GENOMIC DNA]</scope>
    <source>
        <strain evidence="4">CBS 11374</strain>
    </source>
</reference>
<evidence type="ECO:0000259" key="3">
    <source>
        <dbReference type="Pfam" id="PF20152"/>
    </source>
</evidence>
<feature type="region of interest" description="Disordered" evidence="1">
    <location>
        <begin position="328"/>
        <end position="354"/>
    </location>
</feature>
<feature type="transmembrane region" description="Helical" evidence="2">
    <location>
        <begin position="248"/>
        <end position="268"/>
    </location>
</feature>
<organism evidence="4 5">
    <name type="scientific">Kwoniella shivajii</name>
    <dbReference type="NCBI Taxonomy" id="564305"/>
    <lineage>
        <taxon>Eukaryota</taxon>
        <taxon>Fungi</taxon>
        <taxon>Dikarya</taxon>
        <taxon>Basidiomycota</taxon>
        <taxon>Agaricomycotina</taxon>
        <taxon>Tremellomycetes</taxon>
        <taxon>Tremellales</taxon>
        <taxon>Cryptococcaceae</taxon>
        <taxon>Kwoniella</taxon>
    </lineage>
</organism>
<sequence>MDEIAKSNNPYPVAPTGYLLGSYLALALYGVHVSQVFRYFSRHRDSWKIRLLVSWIFLLSTLQILIILASSHQYFVGGIDDPSIWGTFWWPLSFQDGLIPLMAFTAQLYFGRRAWLLIGRRPWMLWVVSILASITLAAGIALAITARIWADDPYVSKDEFKSRPIGIPSQVVAITWMGLSAFTDGCITLLLVWRFRQARNSVFHSTRSLVKRMIALTLETVLLTHIVGGVMCIIFLASPAAHRTKNDLFWVLLECVTELYALSVVFTINSRNPTGPQTPSTFELSTGPKDERDQLPPNLGQTALDIHVEGYQGSTPFGVRPVAVHLQDPVSSRNTDTASSRTDGSSRTGTLSPFTPMDELQYWSTFSPQGVSILTRSNEDIDEQEEISLEKKEDV</sequence>
<evidence type="ECO:0000256" key="1">
    <source>
        <dbReference type="SAM" id="MobiDB-lite"/>
    </source>
</evidence>
<evidence type="ECO:0000256" key="2">
    <source>
        <dbReference type="SAM" id="Phobius"/>
    </source>
</evidence>
<dbReference type="PANTHER" id="PTHR40465">
    <property type="entry name" value="CHROMOSOME 1, WHOLE GENOME SHOTGUN SEQUENCE"/>
    <property type="match status" value="1"/>
</dbReference>
<keyword evidence="2" id="KW-1133">Transmembrane helix</keyword>
<evidence type="ECO:0000313" key="4">
    <source>
        <dbReference type="EMBL" id="WRT64431.1"/>
    </source>
</evidence>
<dbReference type="PANTHER" id="PTHR40465:SF1">
    <property type="entry name" value="DUF6534 DOMAIN-CONTAINING PROTEIN"/>
    <property type="match status" value="1"/>
</dbReference>